<dbReference type="AlphaFoldDB" id="A0A9Q1IIP5"/>
<evidence type="ECO:0000313" key="2">
    <source>
        <dbReference type="EMBL" id="KAJ8342000.1"/>
    </source>
</evidence>
<proteinExistence type="predicted"/>
<organism evidence="2 3">
    <name type="scientific">Synaphobranchus kaupii</name>
    <name type="common">Kaup's arrowtooth eel</name>
    <dbReference type="NCBI Taxonomy" id="118154"/>
    <lineage>
        <taxon>Eukaryota</taxon>
        <taxon>Metazoa</taxon>
        <taxon>Chordata</taxon>
        <taxon>Craniata</taxon>
        <taxon>Vertebrata</taxon>
        <taxon>Euteleostomi</taxon>
        <taxon>Actinopterygii</taxon>
        <taxon>Neopterygii</taxon>
        <taxon>Teleostei</taxon>
        <taxon>Anguilliformes</taxon>
        <taxon>Synaphobranchidae</taxon>
        <taxon>Synaphobranchus</taxon>
    </lineage>
</organism>
<keyword evidence="3" id="KW-1185">Reference proteome</keyword>
<comment type="caution">
    <text evidence="2">The sequence shown here is derived from an EMBL/GenBank/DDBJ whole genome shotgun (WGS) entry which is preliminary data.</text>
</comment>
<dbReference type="EMBL" id="JAINUF010000014">
    <property type="protein sequence ID" value="KAJ8342000.1"/>
    <property type="molecule type" value="Genomic_DNA"/>
</dbReference>
<dbReference type="Proteomes" id="UP001152622">
    <property type="component" value="Chromosome 14"/>
</dbReference>
<evidence type="ECO:0000313" key="3">
    <source>
        <dbReference type="Proteomes" id="UP001152622"/>
    </source>
</evidence>
<feature type="compositionally biased region" description="Basic and acidic residues" evidence="1">
    <location>
        <begin position="20"/>
        <end position="30"/>
    </location>
</feature>
<accession>A0A9Q1IIP5</accession>
<sequence length="86" mass="9576">MTKTRMRYKEEEALGPPPPDTRRVPRQHEEKMSPSISFCSLCTCGGHLWRPLEAVLHGRGLLATSLNATPLRLHTLPAAHVHAASR</sequence>
<evidence type="ECO:0000256" key="1">
    <source>
        <dbReference type="SAM" id="MobiDB-lite"/>
    </source>
</evidence>
<gene>
    <name evidence="2" type="ORF">SKAU_G00319280</name>
</gene>
<feature type="region of interest" description="Disordered" evidence="1">
    <location>
        <begin position="1"/>
        <end position="30"/>
    </location>
</feature>
<name>A0A9Q1IIP5_SYNKA</name>
<reference evidence="2" key="1">
    <citation type="journal article" date="2023" name="Science">
        <title>Genome structures resolve the early diversification of teleost fishes.</title>
        <authorList>
            <person name="Parey E."/>
            <person name="Louis A."/>
            <person name="Montfort J."/>
            <person name="Bouchez O."/>
            <person name="Roques C."/>
            <person name="Iampietro C."/>
            <person name="Lluch J."/>
            <person name="Castinel A."/>
            <person name="Donnadieu C."/>
            <person name="Desvignes T."/>
            <person name="Floi Bucao C."/>
            <person name="Jouanno E."/>
            <person name="Wen M."/>
            <person name="Mejri S."/>
            <person name="Dirks R."/>
            <person name="Jansen H."/>
            <person name="Henkel C."/>
            <person name="Chen W.J."/>
            <person name="Zahm M."/>
            <person name="Cabau C."/>
            <person name="Klopp C."/>
            <person name="Thompson A.W."/>
            <person name="Robinson-Rechavi M."/>
            <person name="Braasch I."/>
            <person name="Lecointre G."/>
            <person name="Bobe J."/>
            <person name="Postlethwait J.H."/>
            <person name="Berthelot C."/>
            <person name="Roest Crollius H."/>
            <person name="Guiguen Y."/>
        </authorList>
    </citation>
    <scope>NUCLEOTIDE SEQUENCE</scope>
    <source>
        <strain evidence="2">WJC10195</strain>
    </source>
</reference>
<protein>
    <submittedName>
        <fullName evidence="2">Uncharacterized protein</fullName>
    </submittedName>
</protein>